<sequence>MNIQCLYENGKGSVVDEYGRPEPMDYIVDEEQFCLETLSSHTHYLAQQPLEGDKATESMQVEEDVKPDTDAVMRETSIKRNYIRYSDQDKVRLFKLLFERCLSAAAAAKQFGIHVHIGQKWDVQYERNPNSIFEKRRKTGRPRILNEEHKKAILECIDENPSVVLNDVMKRLR</sequence>
<name>A0A9P6X5G3_RHIOR</name>
<dbReference type="Proteomes" id="UP000716291">
    <property type="component" value="Unassembled WGS sequence"/>
</dbReference>
<comment type="caution">
    <text evidence="1">The sequence shown here is derived from an EMBL/GenBank/DDBJ whole genome shotgun (WGS) entry which is preliminary data.</text>
</comment>
<gene>
    <name evidence="1" type="ORF">G6F64_008438</name>
</gene>
<keyword evidence="2" id="KW-1185">Reference proteome</keyword>
<dbReference type="InterPro" id="IPR009057">
    <property type="entry name" value="Homeodomain-like_sf"/>
</dbReference>
<dbReference type="OrthoDB" id="2279974at2759"/>
<reference evidence="1" key="1">
    <citation type="journal article" date="2020" name="Microb. Genom.">
        <title>Genetic diversity of clinical and environmental Mucorales isolates obtained from an investigation of mucormycosis cases among solid organ transplant recipients.</title>
        <authorList>
            <person name="Nguyen M.H."/>
            <person name="Kaul D."/>
            <person name="Muto C."/>
            <person name="Cheng S.J."/>
            <person name="Richter R.A."/>
            <person name="Bruno V.M."/>
            <person name="Liu G."/>
            <person name="Beyhan S."/>
            <person name="Sundermann A.J."/>
            <person name="Mounaud S."/>
            <person name="Pasculle A.W."/>
            <person name="Nierman W.C."/>
            <person name="Driscoll E."/>
            <person name="Cumbie R."/>
            <person name="Clancy C.J."/>
            <person name="Dupont C.L."/>
        </authorList>
    </citation>
    <scope>NUCLEOTIDE SEQUENCE</scope>
    <source>
        <strain evidence="1">GL11</strain>
    </source>
</reference>
<accession>A0A9P6X5G3</accession>
<evidence type="ECO:0000313" key="1">
    <source>
        <dbReference type="EMBL" id="KAG1305369.1"/>
    </source>
</evidence>
<dbReference type="EMBL" id="JAANQT010001384">
    <property type="protein sequence ID" value="KAG1305369.1"/>
    <property type="molecule type" value="Genomic_DNA"/>
</dbReference>
<proteinExistence type="predicted"/>
<evidence type="ECO:0000313" key="2">
    <source>
        <dbReference type="Proteomes" id="UP000716291"/>
    </source>
</evidence>
<protein>
    <submittedName>
        <fullName evidence="1">Uncharacterized protein</fullName>
    </submittedName>
</protein>
<organism evidence="1 2">
    <name type="scientific">Rhizopus oryzae</name>
    <name type="common">Mucormycosis agent</name>
    <name type="synonym">Rhizopus arrhizus var. delemar</name>
    <dbReference type="NCBI Taxonomy" id="64495"/>
    <lineage>
        <taxon>Eukaryota</taxon>
        <taxon>Fungi</taxon>
        <taxon>Fungi incertae sedis</taxon>
        <taxon>Mucoromycota</taxon>
        <taxon>Mucoromycotina</taxon>
        <taxon>Mucoromycetes</taxon>
        <taxon>Mucorales</taxon>
        <taxon>Mucorineae</taxon>
        <taxon>Rhizopodaceae</taxon>
        <taxon>Rhizopus</taxon>
    </lineage>
</organism>
<dbReference type="AlphaFoldDB" id="A0A9P6X5G3"/>
<dbReference type="SUPFAM" id="SSF46689">
    <property type="entry name" value="Homeodomain-like"/>
    <property type="match status" value="1"/>
</dbReference>